<dbReference type="RefSeq" id="WP_118413185.1">
    <property type="nucleotide sequence ID" value="NZ_QRPI01000017.1"/>
</dbReference>
<evidence type="ECO:0000259" key="6">
    <source>
        <dbReference type="Pfam" id="PF18830"/>
    </source>
</evidence>
<dbReference type="InterPro" id="IPR010359">
    <property type="entry name" value="IrrE_HExxH"/>
</dbReference>
<reference evidence="7 8" key="1">
    <citation type="journal article" date="2019" name="Nat. Med.">
        <title>A library of human gut bacterial isolates paired with longitudinal multiomics data enables mechanistic microbiome research.</title>
        <authorList>
            <person name="Poyet M."/>
            <person name="Groussin M."/>
            <person name="Gibbons S.M."/>
            <person name="Avila-Pacheco J."/>
            <person name="Jiang X."/>
            <person name="Kearney S.M."/>
            <person name="Perrotta A.R."/>
            <person name="Berdy B."/>
            <person name="Zhao S."/>
            <person name="Lieberman T.D."/>
            <person name="Swanson P.K."/>
            <person name="Smith M."/>
            <person name="Roesemann S."/>
            <person name="Alexander J.E."/>
            <person name="Rich S.A."/>
            <person name="Livny J."/>
            <person name="Vlamakis H."/>
            <person name="Clish C."/>
            <person name="Bullock K."/>
            <person name="Deik A."/>
            <person name="Scott J."/>
            <person name="Pierce K.A."/>
            <person name="Xavier R.J."/>
            <person name="Alm E.J."/>
        </authorList>
    </citation>
    <scope>NUCLEOTIDE SEQUENCE [LARGE SCALE GENOMIC DNA]</scope>
    <source>
        <strain evidence="7 8">BIOML-A1</strain>
    </source>
</reference>
<dbReference type="Gene3D" id="1.10.10.2910">
    <property type="match status" value="1"/>
</dbReference>
<protein>
    <submittedName>
        <fullName evidence="7">DUF4316 domain-containing protein</fullName>
    </submittedName>
</protein>
<comment type="caution">
    <text evidence="7">The sequence shown here is derived from an EMBL/GenBank/DDBJ whole genome shotgun (WGS) entry which is preliminary data.</text>
</comment>
<dbReference type="Pfam" id="PF06114">
    <property type="entry name" value="Peptidase_M78"/>
    <property type="match status" value="1"/>
</dbReference>
<dbReference type="Gene3D" id="3.30.460.10">
    <property type="entry name" value="Beta Polymerase, domain 2"/>
    <property type="match status" value="1"/>
</dbReference>
<dbReference type="CDD" id="cd05403">
    <property type="entry name" value="NT_KNTase_like"/>
    <property type="match status" value="1"/>
</dbReference>
<evidence type="ECO:0000256" key="1">
    <source>
        <dbReference type="SAM" id="Coils"/>
    </source>
</evidence>
<dbReference type="InterPro" id="IPR043519">
    <property type="entry name" value="NT_sf"/>
</dbReference>
<gene>
    <name evidence="7" type="ORF">GMD50_04570</name>
</gene>
<feature type="domain" description="Large polyvalent protein-associated" evidence="6">
    <location>
        <begin position="550"/>
        <end position="606"/>
    </location>
</feature>
<organism evidence="7 8">
    <name type="scientific">Roseburia intestinalis</name>
    <dbReference type="NCBI Taxonomy" id="166486"/>
    <lineage>
        <taxon>Bacteria</taxon>
        <taxon>Bacillati</taxon>
        <taxon>Bacillota</taxon>
        <taxon>Clostridia</taxon>
        <taxon>Lachnospirales</taxon>
        <taxon>Lachnospiraceae</taxon>
        <taxon>Roseburia</taxon>
    </lineage>
</organism>
<evidence type="ECO:0000259" key="4">
    <source>
        <dbReference type="Pfam" id="PF08401"/>
    </source>
</evidence>
<dbReference type="EMBL" id="WNAJ01000004">
    <property type="protein sequence ID" value="MTR84341.1"/>
    <property type="molecule type" value="Genomic_DNA"/>
</dbReference>
<dbReference type="SUPFAM" id="SSF81301">
    <property type="entry name" value="Nucleotidyltransferase"/>
    <property type="match status" value="1"/>
</dbReference>
<dbReference type="Proteomes" id="UP000478483">
    <property type="component" value="Unassembled WGS sequence"/>
</dbReference>
<feature type="domain" description="N-terminal" evidence="4">
    <location>
        <begin position="8"/>
        <end position="133"/>
    </location>
</feature>
<evidence type="ECO:0000259" key="5">
    <source>
        <dbReference type="Pfam" id="PF14191"/>
    </source>
</evidence>
<evidence type="ECO:0000256" key="2">
    <source>
        <dbReference type="SAM" id="MobiDB-lite"/>
    </source>
</evidence>
<dbReference type="GO" id="GO:0003697">
    <property type="term" value="F:single-stranded DNA binding"/>
    <property type="evidence" value="ECO:0007669"/>
    <property type="project" value="InterPro"/>
</dbReference>
<evidence type="ECO:0000259" key="3">
    <source>
        <dbReference type="Pfam" id="PF06114"/>
    </source>
</evidence>
<dbReference type="Pfam" id="PF08401">
    <property type="entry name" value="ArdcN"/>
    <property type="match status" value="1"/>
</dbReference>
<name>A0A6L6L1R5_9FIRM</name>
<accession>A0A6L6L1R5</accession>
<dbReference type="InterPro" id="IPR025923">
    <property type="entry name" value="YodL-like_dom"/>
</dbReference>
<dbReference type="Pfam" id="PF18830">
    <property type="entry name" value="LPD16"/>
    <property type="match status" value="1"/>
</dbReference>
<evidence type="ECO:0000313" key="7">
    <source>
        <dbReference type="EMBL" id="MTR84341.1"/>
    </source>
</evidence>
<dbReference type="InterPro" id="IPR013610">
    <property type="entry name" value="ArdC_N"/>
</dbReference>
<feature type="coiled-coil region" evidence="1">
    <location>
        <begin position="282"/>
        <end position="312"/>
    </location>
</feature>
<feature type="domain" description="YodL-like" evidence="5">
    <location>
        <begin position="428"/>
        <end position="538"/>
    </location>
</feature>
<feature type="region of interest" description="Disordered" evidence="2">
    <location>
        <begin position="1055"/>
        <end position="1105"/>
    </location>
</feature>
<keyword evidence="1" id="KW-0175">Coiled coil</keyword>
<dbReference type="Pfam" id="PF14191">
    <property type="entry name" value="YodL"/>
    <property type="match status" value="1"/>
</dbReference>
<proteinExistence type="predicted"/>
<sequence>MAESKTEKQKVQEITEKLEQGIKELFESEKYKTYLNTMSKFHNYSFNNTMLIAMQKPDATLVAGFKAWQKNFDRHVKKGEKGIRILAPAPYKIKEERDKIDPVTQELLLDKDGNPQKEEVEITIPAFRAVSVFDVAQTDGKPIPELAAKELLSDVEGYQDMIRAVEAISPVPIELEEIAGDSKGYYDREAKRIAVQENMSESQTLKTMIHEVAHSKLHSKEVEQDEQMKKDRNTKEVEAESIAYTVCQHFGIDTSDYSFGYIAGWSSGRDTKELRASMDTIRRTASELITGIEEQLQEIQRNREVSQEQTKESILLIQNTDLSEFSLLDVYGMDRPELMQALSEMSDDDKLSIQAYLESKGAWTAEIGNQDSGEYGEYHLDVRYNTDTDELIDMKERKAAHDKAMQEELAESDSNREAQLLYGNTDKYGIYQLKDNPELDKFRFEGTESLKRMGITKDNFDAVLPENYKLVYMGELAELQGQTQSETLEAIYTKFNIDHPADYKAHSLSVSDIVVLHENGENTAHFVDSFGFTELPKFMLTLEGKENEIETELAVHIADRYILMHECEEGYDYSILDEQYHLLDGGVYDNPDITIRRAMDMVIANLKEPRFSAVTEQYYRDEFLQGEVYAGSEAEIVDFEELSEKAEEVEQADLEAKQAEFSENNPDVVADFRARTEELFHSLDGQSAEDIEKTVYAYVRSQIDEYGLDAEIVDVVVSGSRCRGIEKENSDLDVVVEYTGSTREDDLFNMLHEDSIYIAGIQVDINPITEGRTGTLETYLPEVETYLQEKAQQEQTNNQLVTQGRENALEQQPEKEKMIEEKTLSELEKEPVVEPETVHITFTVAECGEFHTMGEFHEGIETIEEAMQLYNVIDPSRMHGIPSLGVNMHIDGTEEWEDEEADIVRGNCIDVDFLNYTPELRDTPTVQDALKKLIAAYPDKEVNDRETKEAKIQTIATELDQLSYDIDTFEYRDSVPDREAQVQMIANDIRSGNVKPLQIFLQTSIDEGIDEDSERQAKELIAKLAEYKPLAKIEELEEQNYNMIDDRLNNGVEKFNREEEKKEQAEKPQARSSLKERLVAKQKEVAQGKKDSKEQEKSKNTHREM</sequence>
<dbReference type="InterPro" id="IPR040568">
    <property type="entry name" value="LPD16"/>
</dbReference>
<dbReference type="AlphaFoldDB" id="A0A6L6L1R5"/>
<feature type="domain" description="IrrE N-terminal-like" evidence="3">
    <location>
        <begin position="185"/>
        <end position="245"/>
    </location>
</feature>
<evidence type="ECO:0000313" key="8">
    <source>
        <dbReference type="Proteomes" id="UP000478483"/>
    </source>
</evidence>